<proteinExistence type="predicted"/>
<gene>
    <name evidence="2" type="ORF">CLAFUR5_06871</name>
</gene>
<dbReference type="KEGG" id="ffu:CLAFUR5_06871"/>
<evidence type="ECO:0000313" key="2">
    <source>
        <dbReference type="EMBL" id="UJO19532.1"/>
    </source>
</evidence>
<feature type="region of interest" description="Disordered" evidence="1">
    <location>
        <begin position="197"/>
        <end position="246"/>
    </location>
</feature>
<dbReference type="RefSeq" id="XP_047763898.1">
    <property type="nucleotide sequence ID" value="XM_047906019.1"/>
</dbReference>
<dbReference type="EMBL" id="CP090168">
    <property type="protein sequence ID" value="UJO19532.1"/>
    <property type="molecule type" value="Genomic_DNA"/>
</dbReference>
<dbReference type="GeneID" id="71986749"/>
<reference evidence="2" key="1">
    <citation type="submission" date="2021-12" db="EMBL/GenBank/DDBJ databases">
        <authorList>
            <person name="Zaccaron A."/>
            <person name="Stergiopoulos I."/>
        </authorList>
    </citation>
    <scope>NUCLEOTIDE SEQUENCE</scope>
    <source>
        <strain evidence="2">Race5_Kim</strain>
    </source>
</reference>
<sequence length="398" mass="44454">MSPPPSIHSREESSHSSPTPPSDPQKRSTSNPHGPWHRGLYAVCLAIDRCKTPSHGEDYKWSKTNRCSSLEWVGEKIPFLARDRTGLSLPKPFTAEQFQSRMQASFRPSRSKAPEGCTSETFWSRGSENFEQAYFSRMKHNAMHYDAAGAEQLLPRFIESLETMIVDITTPDATRRLSVIGHNSSDDDELSSIDSFEEPMLDNGSVPRPDEASPRSSTSDPSPPEPLPESRMLTDEHPRKRRKLEHIPRRISSESVGDGIFDGPGERTFDLDAGKIKAAMNDISQLIQSAVAGFMSDIRLSIGQASLYSRCLDAGLVALFHTSFSVDIRATYETLQSLNKLQAYDVLRSLVSAFLYSNIFDGGLDWQQELCQEVVQAERKAKHGSSWKVGTWQTLADK</sequence>
<accession>A0A9Q8PBU5</accession>
<evidence type="ECO:0000313" key="3">
    <source>
        <dbReference type="Proteomes" id="UP000756132"/>
    </source>
</evidence>
<feature type="region of interest" description="Disordered" evidence="1">
    <location>
        <begin position="1"/>
        <end position="35"/>
    </location>
</feature>
<organism evidence="2 3">
    <name type="scientific">Passalora fulva</name>
    <name type="common">Tomato leaf mold</name>
    <name type="synonym">Cladosporium fulvum</name>
    <dbReference type="NCBI Taxonomy" id="5499"/>
    <lineage>
        <taxon>Eukaryota</taxon>
        <taxon>Fungi</taxon>
        <taxon>Dikarya</taxon>
        <taxon>Ascomycota</taxon>
        <taxon>Pezizomycotina</taxon>
        <taxon>Dothideomycetes</taxon>
        <taxon>Dothideomycetidae</taxon>
        <taxon>Mycosphaerellales</taxon>
        <taxon>Mycosphaerellaceae</taxon>
        <taxon>Fulvia</taxon>
    </lineage>
</organism>
<dbReference type="AlphaFoldDB" id="A0A9Q8PBU5"/>
<keyword evidence="3" id="KW-1185">Reference proteome</keyword>
<dbReference type="Proteomes" id="UP000756132">
    <property type="component" value="Chromosome 6"/>
</dbReference>
<evidence type="ECO:0000256" key="1">
    <source>
        <dbReference type="SAM" id="MobiDB-lite"/>
    </source>
</evidence>
<protein>
    <submittedName>
        <fullName evidence="2">Uncharacterized protein</fullName>
    </submittedName>
</protein>
<reference evidence="2" key="2">
    <citation type="journal article" date="2022" name="Microb. Genom.">
        <title>A chromosome-scale genome assembly of the tomato pathogen Cladosporium fulvum reveals a compartmentalized genome architecture and the presence of a dispensable chromosome.</title>
        <authorList>
            <person name="Zaccaron A.Z."/>
            <person name="Chen L.H."/>
            <person name="Samaras A."/>
            <person name="Stergiopoulos I."/>
        </authorList>
    </citation>
    <scope>NUCLEOTIDE SEQUENCE</scope>
    <source>
        <strain evidence="2">Race5_Kim</strain>
    </source>
</reference>
<name>A0A9Q8PBU5_PASFU</name>